<sequence>MRGPIKLVPHRIN</sequence>
<organism evidence="1">
    <name type="scientific">Anguilla anguilla</name>
    <name type="common">European freshwater eel</name>
    <name type="synonym">Muraena anguilla</name>
    <dbReference type="NCBI Taxonomy" id="7936"/>
    <lineage>
        <taxon>Eukaryota</taxon>
        <taxon>Metazoa</taxon>
        <taxon>Chordata</taxon>
        <taxon>Craniata</taxon>
        <taxon>Vertebrata</taxon>
        <taxon>Euteleostomi</taxon>
        <taxon>Actinopterygii</taxon>
        <taxon>Neopterygii</taxon>
        <taxon>Teleostei</taxon>
        <taxon>Anguilliformes</taxon>
        <taxon>Anguillidae</taxon>
        <taxon>Anguilla</taxon>
    </lineage>
</organism>
<proteinExistence type="predicted"/>
<protein>
    <submittedName>
        <fullName evidence="1">Uncharacterized protein</fullName>
    </submittedName>
</protein>
<dbReference type="EMBL" id="GBXM01030814">
    <property type="protein sequence ID" value="JAH77763.1"/>
    <property type="molecule type" value="Transcribed_RNA"/>
</dbReference>
<accession>A0A0E9VKN7</accession>
<reference evidence="1" key="1">
    <citation type="submission" date="2014-11" db="EMBL/GenBank/DDBJ databases">
        <authorList>
            <person name="Amaro Gonzalez C."/>
        </authorList>
    </citation>
    <scope>NUCLEOTIDE SEQUENCE</scope>
</reference>
<name>A0A0E9VKN7_ANGAN</name>
<evidence type="ECO:0000313" key="1">
    <source>
        <dbReference type="EMBL" id="JAH77763.1"/>
    </source>
</evidence>
<reference evidence="1" key="2">
    <citation type="journal article" date="2015" name="Fish Shellfish Immunol.">
        <title>Early steps in the European eel (Anguilla anguilla)-Vibrio vulnificus interaction in the gills: Role of the RtxA13 toxin.</title>
        <authorList>
            <person name="Callol A."/>
            <person name="Pajuelo D."/>
            <person name="Ebbesson L."/>
            <person name="Teles M."/>
            <person name="MacKenzie S."/>
            <person name="Amaro C."/>
        </authorList>
    </citation>
    <scope>NUCLEOTIDE SEQUENCE</scope>
</reference>